<evidence type="ECO:0000256" key="1">
    <source>
        <dbReference type="SAM" id="MobiDB-lite"/>
    </source>
</evidence>
<reference evidence="2 3" key="1">
    <citation type="submission" date="2023-03" db="EMBL/GenBank/DDBJ databases">
        <title>WGS of Gossypium arboreum.</title>
        <authorList>
            <person name="Yu D."/>
        </authorList>
    </citation>
    <scope>NUCLEOTIDE SEQUENCE [LARGE SCALE GENOMIC DNA]</scope>
    <source>
        <tissue evidence="2">Leaf</tissue>
    </source>
</reference>
<organism evidence="2 3">
    <name type="scientific">Gossypium arboreum</name>
    <name type="common">Tree cotton</name>
    <name type="synonym">Gossypium nanking</name>
    <dbReference type="NCBI Taxonomy" id="29729"/>
    <lineage>
        <taxon>Eukaryota</taxon>
        <taxon>Viridiplantae</taxon>
        <taxon>Streptophyta</taxon>
        <taxon>Embryophyta</taxon>
        <taxon>Tracheophyta</taxon>
        <taxon>Spermatophyta</taxon>
        <taxon>Magnoliopsida</taxon>
        <taxon>eudicotyledons</taxon>
        <taxon>Gunneridae</taxon>
        <taxon>Pentapetalae</taxon>
        <taxon>rosids</taxon>
        <taxon>malvids</taxon>
        <taxon>Malvales</taxon>
        <taxon>Malvaceae</taxon>
        <taxon>Malvoideae</taxon>
        <taxon>Gossypium</taxon>
    </lineage>
</organism>
<comment type="caution">
    <text evidence="2">The sequence shown here is derived from an EMBL/GenBank/DDBJ whole genome shotgun (WGS) entry which is preliminary data.</text>
</comment>
<sequence>MHESDRVLRQIGFSNRFQWLFGKPYLLSEEYRSGQTHTRKPRRPPTHPRFGKAGPSAVPMQKPTPMPTQPPNQYVSSYFGAYAMFCLDKTMIMEVFASPLA</sequence>
<evidence type="ECO:0000313" key="2">
    <source>
        <dbReference type="EMBL" id="KAK5819670.1"/>
    </source>
</evidence>
<proteinExistence type="predicted"/>
<dbReference type="EMBL" id="JARKNE010000007">
    <property type="protein sequence ID" value="KAK5819670.1"/>
    <property type="molecule type" value="Genomic_DNA"/>
</dbReference>
<protein>
    <submittedName>
        <fullName evidence="2">Uncharacterized protein</fullName>
    </submittedName>
</protein>
<evidence type="ECO:0000313" key="3">
    <source>
        <dbReference type="Proteomes" id="UP001358586"/>
    </source>
</evidence>
<dbReference type="Proteomes" id="UP001358586">
    <property type="component" value="Chromosome 7"/>
</dbReference>
<keyword evidence="3" id="KW-1185">Reference proteome</keyword>
<feature type="compositionally biased region" description="Basic residues" evidence="1">
    <location>
        <begin position="37"/>
        <end position="50"/>
    </location>
</feature>
<feature type="region of interest" description="Disordered" evidence="1">
    <location>
        <begin position="32"/>
        <end position="69"/>
    </location>
</feature>
<name>A0ABR0PEU0_GOSAR</name>
<accession>A0ABR0PEU0</accession>
<gene>
    <name evidence="2" type="ORF">PVK06_024687</name>
</gene>